<dbReference type="InterPro" id="IPR000860">
    <property type="entry name" value="HemC"/>
</dbReference>
<dbReference type="AlphaFoldDB" id="A0A382VXD2"/>
<dbReference type="EMBL" id="UINC01155059">
    <property type="protein sequence ID" value="SVD50685.1"/>
    <property type="molecule type" value="Genomic_DNA"/>
</dbReference>
<feature type="non-terminal residue" evidence="9">
    <location>
        <position position="151"/>
    </location>
</feature>
<feature type="domain" description="Porphobilinogen deaminase N-terminal" evidence="8">
    <location>
        <begin position="6"/>
        <end position="150"/>
    </location>
</feature>
<evidence type="ECO:0000256" key="5">
    <source>
        <dbReference type="ARBA" id="ARBA00022679"/>
    </source>
</evidence>
<comment type="catalytic activity">
    <reaction evidence="7">
        <text>4 porphobilinogen + H2O = hydroxymethylbilane + 4 NH4(+)</text>
        <dbReference type="Rhea" id="RHEA:13185"/>
        <dbReference type="ChEBI" id="CHEBI:15377"/>
        <dbReference type="ChEBI" id="CHEBI:28938"/>
        <dbReference type="ChEBI" id="CHEBI:57845"/>
        <dbReference type="ChEBI" id="CHEBI:58126"/>
        <dbReference type="EC" id="2.5.1.61"/>
    </reaction>
</comment>
<dbReference type="GO" id="GO:0005737">
    <property type="term" value="C:cytoplasm"/>
    <property type="evidence" value="ECO:0007669"/>
    <property type="project" value="TreeGrafter"/>
</dbReference>
<dbReference type="SUPFAM" id="SSF53850">
    <property type="entry name" value="Periplasmic binding protein-like II"/>
    <property type="match status" value="1"/>
</dbReference>
<comment type="similarity">
    <text evidence="3">Belongs to the HMBS family.</text>
</comment>
<evidence type="ECO:0000256" key="7">
    <source>
        <dbReference type="ARBA" id="ARBA00048169"/>
    </source>
</evidence>
<dbReference type="GO" id="GO:0006783">
    <property type="term" value="P:heme biosynthetic process"/>
    <property type="evidence" value="ECO:0007669"/>
    <property type="project" value="TreeGrafter"/>
</dbReference>
<dbReference type="PRINTS" id="PR00151">
    <property type="entry name" value="PORPHBDMNASE"/>
</dbReference>
<accession>A0A382VXD2</accession>
<dbReference type="Gene3D" id="3.40.190.10">
    <property type="entry name" value="Periplasmic binding protein-like II"/>
    <property type="match status" value="2"/>
</dbReference>
<evidence type="ECO:0000256" key="3">
    <source>
        <dbReference type="ARBA" id="ARBA00005638"/>
    </source>
</evidence>
<evidence type="ECO:0000256" key="2">
    <source>
        <dbReference type="ARBA" id="ARBA00004735"/>
    </source>
</evidence>
<dbReference type="FunFam" id="3.40.190.10:FF:000086">
    <property type="entry name" value="Probable porphobilinogen deaminase"/>
    <property type="match status" value="1"/>
</dbReference>
<dbReference type="Pfam" id="PF01379">
    <property type="entry name" value="Porphobil_deam"/>
    <property type="match status" value="1"/>
</dbReference>
<evidence type="ECO:0000259" key="8">
    <source>
        <dbReference type="Pfam" id="PF01379"/>
    </source>
</evidence>
<sequence>MPEPPIIISTRGSALALAQAKMIFDQCRAAFPRLTFEIKIIKTTGDTQQAASLGQAGKKLPKGLFTKELEVALIRRKADIAVHSLKDLPTELPSGLTLGAVGKREDPCDVLIYKTNANFDGPISQLGKGAVVATSSTRRQAQLRALRSDLR</sequence>
<dbReference type="GO" id="GO:0004418">
    <property type="term" value="F:hydroxymethylbilane synthase activity"/>
    <property type="evidence" value="ECO:0007669"/>
    <property type="project" value="UniProtKB-EC"/>
</dbReference>
<dbReference type="EC" id="2.5.1.61" evidence="4"/>
<evidence type="ECO:0000313" key="9">
    <source>
        <dbReference type="EMBL" id="SVD50685.1"/>
    </source>
</evidence>
<proteinExistence type="inferred from homology"/>
<dbReference type="PANTHER" id="PTHR11557:SF0">
    <property type="entry name" value="PORPHOBILINOGEN DEAMINASE"/>
    <property type="match status" value="1"/>
</dbReference>
<reference evidence="9" key="1">
    <citation type="submission" date="2018-05" db="EMBL/GenBank/DDBJ databases">
        <authorList>
            <person name="Lanie J.A."/>
            <person name="Ng W.-L."/>
            <person name="Kazmierczak K.M."/>
            <person name="Andrzejewski T.M."/>
            <person name="Davidsen T.M."/>
            <person name="Wayne K.J."/>
            <person name="Tettelin H."/>
            <person name="Glass J.I."/>
            <person name="Rusch D."/>
            <person name="Podicherti R."/>
            <person name="Tsui H.-C.T."/>
            <person name="Winkler M.E."/>
        </authorList>
    </citation>
    <scope>NUCLEOTIDE SEQUENCE</scope>
</reference>
<comment type="pathway">
    <text evidence="2">Porphyrin-containing compound metabolism; protoporphyrin-IX biosynthesis; coproporphyrinogen-III from 5-aminolevulinate: step 2/4.</text>
</comment>
<evidence type="ECO:0000256" key="1">
    <source>
        <dbReference type="ARBA" id="ARBA00002869"/>
    </source>
</evidence>
<name>A0A382VXD2_9ZZZZ</name>
<dbReference type="PANTHER" id="PTHR11557">
    <property type="entry name" value="PORPHOBILINOGEN DEAMINASE"/>
    <property type="match status" value="1"/>
</dbReference>
<keyword evidence="5" id="KW-0808">Transferase</keyword>
<dbReference type="InterPro" id="IPR022417">
    <property type="entry name" value="Porphobilin_deaminase_N"/>
</dbReference>
<comment type="function">
    <text evidence="1">Tetrapolymerization of the monopyrrole PBG into the hydroxymethylbilane pre-uroporphyrinogen in several discrete steps.</text>
</comment>
<protein>
    <recommendedName>
        <fullName evidence="4">hydroxymethylbilane synthase</fullName>
        <ecNumber evidence="4">2.5.1.61</ecNumber>
    </recommendedName>
</protein>
<evidence type="ECO:0000256" key="6">
    <source>
        <dbReference type="ARBA" id="ARBA00023244"/>
    </source>
</evidence>
<gene>
    <name evidence="9" type="ORF">METZ01_LOCUS403539</name>
</gene>
<keyword evidence="6" id="KW-0627">Porphyrin biosynthesis</keyword>
<organism evidence="9">
    <name type="scientific">marine metagenome</name>
    <dbReference type="NCBI Taxonomy" id="408172"/>
    <lineage>
        <taxon>unclassified sequences</taxon>
        <taxon>metagenomes</taxon>
        <taxon>ecological metagenomes</taxon>
    </lineage>
</organism>
<evidence type="ECO:0000256" key="4">
    <source>
        <dbReference type="ARBA" id="ARBA00012655"/>
    </source>
</evidence>